<name>A0AAC9J2B4_VIRHA</name>
<proteinExistence type="predicted"/>
<keyword evidence="1" id="KW-0812">Transmembrane</keyword>
<feature type="transmembrane region" description="Helical" evidence="1">
    <location>
        <begin position="62"/>
        <end position="95"/>
    </location>
</feature>
<dbReference type="GeneID" id="71516459"/>
<dbReference type="Proteomes" id="UP000182945">
    <property type="component" value="Chromosome"/>
</dbReference>
<keyword evidence="1" id="KW-1133">Transmembrane helix</keyword>
<dbReference type="RefSeq" id="WP_060678562.1">
    <property type="nucleotide sequence ID" value="NZ_CP017962.1"/>
</dbReference>
<accession>A0AAC9J2B4</accession>
<dbReference type="Pfam" id="PF06691">
    <property type="entry name" value="DUF1189"/>
    <property type="match status" value="1"/>
</dbReference>
<feature type="transmembrane region" description="Helical" evidence="1">
    <location>
        <begin position="136"/>
        <end position="155"/>
    </location>
</feature>
<sequence length="162" mass="18898">MIFLQTFLHSIKLPSKKATFWLNRIGMDIAVIYMFLLLFIVSVPSLVDRLTSAEGISAELNIFFLFIYFFIFYYLPMTVLVFIMISVIAYIGTGIAKLMDRKLRFAILWKMTAFTTTIPFLLYTVLALLFKVNDSYLGLFFIYSFAFLVAIISIYPKRRKKN</sequence>
<dbReference type="KEGG" id="vhl:BME96_18770"/>
<keyword evidence="1" id="KW-0472">Membrane</keyword>
<dbReference type="AlphaFoldDB" id="A0AAC9J2B4"/>
<feature type="transmembrane region" description="Helical" evidence="1">
    <location>
        <begin position="107"/>
        <end position="130"/>
    </location>
</feature>
<gene>
    <name evidence="2" type="ORF">BME96_18770</name>
</gene>
<feature type="transmembrane region" description="Helical" evidence="1">
    <location>
        <begin position="21"/>
        <end position="42"/>
    </location>
</feature>
<evidence type="ECO:0000313" key="3">
    <source>
        <dbReference type="Proteomes" id="UP000182945"/>
    </source>
</evidence>
<evidence type="ECO:0008006" key="4">
    <source>
        <dbReference type="Google" id="ProtNLM"/>
    </source>
</evidence>
<dbReference type="InterPro" id="IPR009574">
    <property type="entry name" value="DUF1189"/>
</dbReference>
<reference evidence="2 3" key="1">
    <citation type="submission" date="2016-11" db="EMBL/GenBank/DDBJ databases">
        <title>Complete genome sequencing of Virgibacillus halodenitrificans PDB-F2.</title>
        <authorList>
            <person name="Sun Z."/>
            <person name="Zhou Y."/>
            <person name="Li H."/>
        </authorList>
    </citation>
    <scope>NUCLEOTIDE SEQUENCE [LARGE SCALE GENOMIC DNA]</scope>
    <source>
        <strain evidence="2 3">PDB-F2</strain>
    </source>
</reference>
<evidence type="ECO:0000256" key="1">
    <source>
        <dbReference type="SAM" id="Phobius"/>
    </source>
</evidence>
<evidence type="ECO:0000313" key="2">
    <source>
        <dbReference type="EMBL" id="APC50116.1"/>
    </source>
</evidence>
<organism evidence="2 3">
    <name type="scientific">Virgibacillus halodenitrificans</name>
    <name type="common">Bacillus halodenitrificans</name>
    <dbReference type="NCBI Taxonomy" id="1482"/>
    <lineage>
        <taxon>Bacteria</taxon>
        <taxon>Bacillati</taxon>
        <taxon>Bacillota</taxon>
        <taxon>Bacilli</taxon>
        <taxon>Bacillales</taxon>
        <taxon>Bacillaceae</taxon>
        <taxon>Virgibacillus</taxon>
    </lineage>
</organism>
<protein>
    <recommendedName>
        <fullName evidence="4">DUF1189 domain-containing protein</fullName>
    </recommendedName>
</protein>
<dbReference type="EMBL" id="CP017962">
    <property type="protein sequence ID" value="APC50116.1"/>
    <property type="molecule type" value="Genomic_DNA"/>
</dbReference>